<dbReference type="AlphaFoldDB" id="A0A4R9BV88"/>
<reference evidence="8 9" key="1">
    <citation type="submission" date="2019-03" db="EMBL/GenBank/DDBJ databases">
        <title>Genomics of glacier-inhabiting Cryobacterium strains.</title>
        <authorList>
            <person name="Liu Q."/>
            <person name="Xin Y.-H."/>
        </authorList>
    </citation>
    <scope>NUCLEOTIDE SEQUENCE [LARGE SCALE GENOMIC DNA]</scope>
    <source>
        <strain evidence="8 9">Sr54</strain>
    </source>
</reference>
<evidence type="ECO:0000256" key="6">
    <source>
        <dbReference type="PROSITE-ProRule" id="PRU01016"/>
    </source>
</evidence>
<name>A0A4R9BV88_9MICO</name>
<evidence type="ECO:0000256" key="7">
    <source>
        <dbReference type="RuleBase" id="RU000416"/>
    </source>
</evidence>
<dbReference type="InterPro" id="IPR001525">
    <property type="entry name" value="C5_MeTfrase"/>
</dbReference>
<dbReference type="EMBL" id="SOHN01000003">
    <property type="protein sequence ID" value="TFD91232.1"/>
    <property type="molecule type" value="Genomic_DNA"/>
</dbReference>
<feature type="active site" evidence="6">
    <location>
        <position position="75"/>
    </location>
</feature>
<dbReference type="SUPFAM" id="SSF53335">
    <property type="entry name" value="S-adenosyl-L-methionine-dependent methyltransferases"/>
    <property type="match status" value="1"/>
</dbReference>
<evidence type="ECO:0000256" key="2">
    <source>
        <dbReference type="ARBA" id="ARBA00022603"/>
    </source>
</evidence>
<dbReference type="InterPro" id="IPR050390">
    <property type="entry name" value="C5-Methyltransferase"/>
</dbReference>
<dbReference type="RefSeq" id="WP_134526094.1">
    <property type="nucleotide sequence ID" value="NZ_SOHN01000003.1"/>
</dbReference>
<dbReference type="GO" id="GO:0003677">
    <property type="term" value="F:DNA binding"/>
    <property type="evidence" value="ECO:0007669"/>
    <property type="project" value="TreeGrafter"/>
</dbReference>
<dbReference type="PROSITE" id="PS51679">
    <property type="entry name" value="SAM_MT_C5"/>
    <property type="match status" value="1"/>
</dbReference>
<keyword evidence="9" id="KW-1185">Reference proteome</keyword>
<accession>A0A4R9BV88</accession>
<comment type="caution">
    <text evidence="8">The sequence shown here is derived from an EMBL/GenBank/DDBJ whole genome shotgun (WGS) entry which is preliminary data.</text>
</comment>
<evidence type="ECO:0000256" key="4">
    <source>
        <dbReference type="ARBA" id="ARBA00022691"/>
    </source>
</evidence>
<dbReference type="PANTHER" id="PTHR10629">
    <property type="entry name" value="CYTOSINE-SPECIFIC METHYLTRANSFERASE"/>
    <property type="match status" value="1"/>
</dbReference>
<evidence type="ECO:0000256" key="5">
    <source>
        <dbReference type="ARBA" id="ARBA00022747"/>
    </source>
</evidence>
<dbReference type="Proteomes" id="UP000297626">
    <property type="component" value="Unassembled WGS sequence"/>
</dbReference>
<evidence type="ECO:0000313" key="9">
    <source>
        <dbReference type="Proteomes" id="UP000297626"/>
    </source>
</evidence>
<proteinExistence type="inferred from homology"/>
<sequence length="386" mass="42188">MHPDAPILSLFGGIGGFERGLGKAGFTGPVHTYENWDPARSVLAKRFPRAVLHADVRELPNDMHDAHVVVAGFPCTDLSQAGKQAGLDGSASGLILGVLEHVRLAKPEWVLLENVPNMLRLNKGNAIRVITDTLEEAGYSWTYRILDAQHFGVAQRRKRVFVLASRYHDPTRVLFRDLNEGRAVHHVPPSHIADANGFYWSEGNRGVGWGVGVVPTIKGSTTAGIPTSPAVWLPGAEAEHRFQTPSIEALEILQGFTAGWTKAAPVRDRWKLVGNAVAVPVVQWLAEGLKAYDDLDPVDLTADMSVGEGWGWSGALIDGRRLNGKLPDQLSAGPLRRRTSLARLLQERGSRPLSQKAARGFTTRLRRSNLTRDPGFMTDLESYSGL</sequence>
<dbReference type="GO" id="GO:0009307">
    <property type="term" value="P:DNA restriction-modification system"/>
    <property type="evidence" value="ECO:0007669"/>
    <property type="project" value="UniProtKB-KW"/>
</dbReference>
<gene>
    <name evidence="8" type="primary">dcm</name>
    <name evidence="8" type="ORF">E3T51_00500</name>
</gene>
<protein>
    <recommendedName>
        <fullName evidence="1">DNA (cytosine-5-)-methyltransferase</fullName>
        <ecNumber evidence="1">2.1.1.37</ecNumber>
    </recommendedName>
</protein>
<organism evidence="8 9">
    <name type="scientific">Cryobacterium serini</name>
    <dbReference type="NCBI Taxonomy" id="1259201"/>
    <lineage>
        <taxon>Bacteria</taxon>
        <taxon>Bacillati</taxon>
        <taxon>Actinomycetota</taxon>
        <taxon>Actinomycetes</taxon>
        <taxon>Micrococcales</taxon>
        <taxon>Microbacteriaceae</taxon>
        <taxon>Cryobacterium</taxon>
    </lineage>
</organism>
<dbReference type="Pfam" id="PF00145">
    <property type="entry name" value="DNA_methylase"/>
    <property type="match status" value="1"/>
</dbReference>
<dbReference type="InterPro" id="IPR029063">
    <property type="entry name" value="SAM-dependent_MTases_sf"/>
</dbReference>
<dbReference type="GO" id="GO:0044027">
    <property type="term" value="P:negative regulation of gene expression via chromosomal CpG island methylation"/>
    <property type="evidence" value="ECO:0007669"/>
    <property type="project" value="TreeGrafter"/>
</dbReference>
<dbReference type="GO" id="GO:0032259">
    <property type="term" value="P:methylation"/>
    <property type="evidence" value="ECO:0007669"/>
    <property type="project" value="UniProtKB-KW"/>
</dbReference>
<evidence type="ECO:0000256" key="3">
    <source>
        <dbReference type="ARBA" id="ARBA00022679"/>
    </source>
</evidence>
<keyword evidence="3 6" id="KW-0808">Transferase</keyword>
<dbReference type="InterPro" id="IPR031303">
    <property type="entry name" value="C5_meth_CS"/>
</dbReference>
<dbReference type="PRINTS" id="PR00105">
    <property type="entry name" value="C5METTRFRASE"/>
</dbReference>
<dbReference type="PROSITE" id="PS00095">
    <property type="entry name" value="C5_MTASE_2"/>
    <property type="match status" value="1"/>
</dbReference>
<keyword evidence="5" id="KW-0680">Restriction system</keyword>
<dbReference type="Gene3D" id="3.40.50.150">
    <property type="entry name" value="Vaccinia Virus protein VP39"/>
    <property type="match status" value="1"/>
</dbReference>
<dbReference type="EC" id="2.1.1.37" evidence="1"/>
<keyword evidence="2 6" id="KW-0489">Methyltransferase</keyword>
<evidence type="ECO:0000313" key="8">
    <source>
        <dbReference type="EMBL" id="TFD91232.1"/>
    </source>
</evidence>
<dbReference type="PANTHER" id="PTHR10629:SF50">
    <property type="entry name" value="DNA (CYTOSINE-5)-METHYLTRANSFERASE CMT3"/>
    <property type="match status" value="1"/>
</dbReference>
<comment type="similarity">
    <text evidence="6 7">Belongs to the class I-like SAM-binding methyltransferase superfamily. C5-methyltransferase family.</text>
</comment>
<evidence type="ECO:0000256" key="1">
    <source>
        <dbReference type="ARBA" id="ARBA00011975"/>
    </source>
</evidence>
<keyword evidence="4 6" id="KW-0949">S-adenosyl-L-methionine</keyword>
<dbReference type="NCBIfam" id="TIGR00675">
    <property type="entry name" value="dcm"/>
    <property type="match status" value="1"/>
</dbReference>
<dbReference type="GO" id="GO:0003886">
    <property type="term" value="F:DNA (cytosine-5-)-methyltransferase activity"/>
    <property type="evidence" value="ECO:0007669"/>
    <property type="project" value="UniProtKB-EC"/>
</dbReference>